<dbReference type="Pfam" id="PF00001">
    <property type="entry name" value="7tm_1"/>
    <property type="match status" value="1"/>
</dbReference>
<keyword evidence="17" id="KW-1185">Reference proteome</keyword>
<name>A0ABN9DZA6_9NEOB</name>
<keyword evidence="9" id="KW-1015">Disulfide bond</keyword>
<keyword evidence="6 14" id="KW-1133">Transmembrane helix</keyword>
<evidence type="ECO:0000256" key="13">
    <source>
        <dbReference type="RuleBase" id="RU000688"/>
    </source>
</evidence>
<keyword evidence="2 14" id="KW-1003">Cell membrane</keyword>
<gene>
    <name evidence="16" type="ORF">SPARVUS_LOCUS8774374</name>
</gene>
<keyword evidence="12 13" id="KW-0807">Transducer</keyword>
<comment type="caution">
    <text evidence="16">The sequence shown here is derived from an EMBL/GenBank/DDBJ whole genome shotgun (WGS) entry which is preliminary data.</text>
</comment>
<keyword evidence="10 13" id="KW-0675">Receptor</keyword>
<protein>
    <recommendedName>
        <fullName evidence="14">Olfactory receptor</fullName>
    </recommendedName>
</protein>
<feature type="transmembrane region" description="Helical" evidence="14">
    <location>
        <begin position="82"/>
        <end position="100"/>
    </location>
</feature>
<organism evidence="16 17">
    <name type="scientific">Staurois parvus</name>
    <dbReference type="NCBI Taxonomy" id="386267"/>
    <lineage>
        <taxon>Eukaryota</taxon>
        <taxon>Metazoa</taxon>
        <taxon>Chordata</taxon>
        <taxon>Craniata</taxon>
        <taxon>Vertebrata</taxon>
        <taxon>Euteleostomi</taxon>
        <taxon>Amphibia</taxon>
        <taxon>Batrachia</taxon>
        <taxon>Anura</taxon>
        <taxon>Neobatrachia</taxon>
        <taxon>Ranoidea</taxon>
        <taxon>Ranidae</taxon>
        <taxon>Staurois</taxon>
    </lineage>
</organism>
<dbReference type="InterPro" id="IPR000276">
    <property type="entry name" value="GPCR_Rhodpsn"/>
</dbReference>
<accession>A0ABN9DZA6</accession>
<evidence type="ECO:0000256" key="9">
    <source>
        <dbReference type="ARBA" id="ARBA00023157"/>
    </source>
</evidence>
<evidence type="ECO:0000256" key="7">
    <source>
        <dbReference type="ARBA" id="ARBA00023040"/>
    </source>
</evidence>
<dbReference type="SUPFAM" id="SSF81321">
    <property type="entry name" value="Family A G protein-coupled receptor-like"/>
    <property type="match status" value="1"/>
</dbReference>
<evidence type="ECO:0000256" key="11">
    <source>
        <dbReference type="ARBA" id="ARBA00023180"/>
    </source>
</evidence>
<dbReference type="PRINTS" id="PR00245">
    <property type="entry name" value="OLFACTORYR"/>
</dbReference>
<keyword evidence="8 14" id="KW-0472">Membrane</keyword>
<reference evidence="16" key="1">
    <citation type="submission" date="2023-05" db="EMBL/GenBank/DDBJ databases">
        <authorList>
            <person name="Stuckert A."/>
        </authorList>
    </citation>
    <scope>NUCLEOTIDE SEQUENCE</scope>
</reference>
<dbReference type="PROSITE" id="PS50262">
    <property type="entry name" value="G_PROTEIN_RECEP_F1_2"/>
    <property type="match status" value="1"/>
</dbReference>
<proteinExistence type="inferred from homology"/>
<dbReference type="InterPro" id="IPR017452">
    <property type="entry name" value="GPCR_Rhodpsn_7TM"/>
</dbReference>
<comment type="subcellular location">
    <subcellularLocation>
        <location evidence="1 14">Cell membrane</location>
        <topology evidence="1 14">Multi-pass membrane protein</topology>
    </subcellularLocation>
</comment>
<evidence type="ECO:0000256" key="14">
    <source>
        <dbReference type="RuleBase" id="RU363047"/>
    </source>
</evidence>
<evidence type="ECO:0000256" key="6">
    <source>
        <dbReference type="ARBA" id="ARBA00022989"/>
    </source>
</evidence>
<evidence type="ECO:0000313" key="16">
    <source>
        <dbReference type="EMBL" id="CAI9577812.1"/>
    </source>
</evidence>
<evidence type="ECO:0000256" key="12">
    <source>
        <dbReference type="ARBA" id="ARBA00023224"/>
    </source>
</evidence>
<dbReference type="Gene3D" id="1.20.1070.10">
    <property type="entry name" value="Rhodopsin 7-helix transmembrane proteins"/>
    <property type="match status" value="1"/>
</dbReference>
<sequence length="243" mass="27578">MYFFLTQLATNDILLTSAIVPNTINVSLNDGGTISFFGCMAQFYFFGASETSECLLLTVMSYDRYLAICKPLHYSVLMNRWLCLKLVIVSWMLSFSIILIDTLSLSMLDFCKSNIIDHFFCDLDPLMKISCSDTYFLQLEVSLLSTPVAVVPFIMIVISYTYIILAILKIQSMAAHLSVVIMCFGTLIGIYVLPSREQTLNTGKILSLSYTMVVPLLNPIIYSLRNHDIKEAWKKHIRKMLVI</sequence>
<evidence type="ECO:0000313" key="17">
    <source>
        <dbReference type="Proteomes" id="UP001162483"/>
    </source>
</evidence>
<dbReference type="PANTHER" id="PTHR24242:SF253">
    <property type="entry name" value="OLFACTORY RECEPTOR-RELATED"/>
    <property type="match status" value="1"/>
</dbReference>
<dbReference type="PANTHER" id="PTHR24242">
    <property type="entry name" value="G-PROTEIN COUPLED RECEPTOR"/>
    <property type="match status" value="1"/>
</dbReference>
<feature type="transmembrane region" description="Helical" evidence="14">
    <location>
        <begin position="175"/>
        <end position="193"/>
    </location>
</feature>
<dbReference type="InterPro" id="IPR000725">
    <property type="entry name" value="Olfact_rcpt"/>
</dbReference>
<keyword evidence="11" id="KW-0325">Glycoprotein</keyword>
<feature type="transmembrane region" description="Helical" evidence="14">
    <location>
        <begin position="205"/>
        <end position="224"/>
    </location>
</feature>
<evidence type="ECO:0000256" key="5">
    <source>
        <dbReference type="ARBA" id="ARBA00022725"/>
    </source>
</evidence>
<dbReference type="PRINTS" id="PR00237">
    <property type="entry name" value="GPCRRHODOPSN"/>
</dbReference>
<keyword evidence="5 14" id="KW-0552">Olfaction</keyword>
<keyword evidence="4 13" id="KW-0812">Transmembrane</keyword>
<keyword evidence="7 13" id="KW-0297">G-protein coupled receptor</keyword>
<evidence type="ECO:0000256" key="8">
    <source>
        <dbReference type="ARBA" id="ARBA00023136"/>
    </source>
</evidence>
<keyword evidence="3 14" id="KW-0716">Sensory transduction</keyword>
<feature type="transmembrane region" description="Helical" evidence="14">
    <location>
        <begin position="149"/>
        <end position="168"/>
    </location>
</feature>
<evidence type="ECO:0000259" key="15">
    <source>
        <dbReference type="PROSITE" id="PS50262"/>
    </source>
</evidence>
<dbReference type="PROSITE" id="PS00237">
    <property type="entry name" value="G_PROTEIN_RECEP_F1_1"/>
    <property type="match status" value="1"/>
</dbReference>
<comment type="caution">
    <text evidence="14">Lacks conserved residue(s) required for the propagation of feature annotation.</text>
</comment>
<evidence type="ECO:0000256" key="1">
    <source>
        <dbReference type="ARBA" id="ARBA00004651"/>
    </source>
</evidence>
<dbReference type="Proteomes" id="UP001162483">
    <property type="component" value="Unassembled WGS sequence"/>
</dbReference>
<feature type="domain" description="G-protein coupled receptors family 1 profile" evidence="15">
    <location>
        <begin position="1"/>
        <end position="243"/>
    </location>
</feature>
<dbReference type="EMBL" id="CATNWA010014946">
    <property type="protein sequence ID" value="CAI9577812.1"/>
    <property type="molecule type" value="Genomic_DNA"/>
</dbReference>
<evidence type="ECO:0000256" key="4">
    <source>
        <dbReference type="ARBA" id="ARBA00022692"/>
    </source>
</evidence>
<evidence type="ECO:0000256" key="10">
    <source>
        <dbReference type="ARBA" id="ARBA00023170"/>
    </source>
</evidence>
<evidence type="ECO:0000256" key="3">
    <source>
        <dbReference type="ARBA" id="ARBA00022606"/>
    </source>
</evidence>
<evidence type="ECO:0000256" key="2">
    <source>
        <dbReference type="ARBA" id="ARBA00022475"/>
    </source>
</evidence>
<dbReference type="InterPro" id="IPR050939">
    <property type="entry name" value="Olfactory_GPCR1"/>
</dbReference>
<comment type="similarity">
    <text evidence="13">Belongs to the G-protein coupled receptor 1 family.</text>
</comment>